<evidence type="ECO:0000313" key="3">
    <source>
        <dbReference type="Proteomes" id="UP000838756"/>
    </source>
</evidence>
<accession>A0A8S4RTJ2</accession>
<comment type="caution">
    <text evidence="2">The sequence shown here is derived from an EMBL/GenBank/DDBJ whole genome shotgun (WGS) entry which is preliminary data.</text>
</comment>
<evidence type="ECO:0000313" key="2">
    <source>
        <dbReference type="EMBL" id="CAH2239858.1"/>
    </source>
</evidence>
<reference evidence="2" key="1">
    <citation type="submission" date="2022-03" db="EMBL/GenBank/DDBJ databases">
        <authorList>
            <person name="Lindestad O."/>
        </authorList>
    </citation>
    <scope>NUCLEOTIDE SEQUENCE</scope>
</reference>
<gene>
    <name evidence="2" type="primary">jg4547</name>
    <name evidence="2" type="ORF">PAEG_LOCUS16498</name>
</gene>
<dbReference type="Proteomes" id="UP000838756">
    <property type="component" value="Unassembled WGS sequence"/>
</dbReference>
<evidence type="ECO:0000256" key="1">
    <source>
        <dbReference type="SAM" id="MobiDB-lite"/>
    </source>
</evidence>
<organism evidence="2 3">
    <name type="scientific">Pararge aegeria aegeria</name>
    <dbReference type="NCBI Taxonomy" id="348720"/>
    <lineage>
        <taxon>Eukaryota</taxon>
        <taxon>Metazoa</taxon>
        <taxon>Ecdysozoa</taxon>
        <taxon>Arthropoda</taxon>
        <taxon>Hexapoda</taxon>
        <taxon>Insecta</taxon>
        <taxon>Pterygota</taxon>
        <taxon>Neoptera</taxon>
        <taxon>Endopterygota</taxon>
        <taxon>Lepidoptera</taxon>
        <taxon>Glossata</taxon>
        <taxon>Ditrysia</taxon>
        <taxon>Papilionoidea</taxon>
        <taxon>Nymphalidae</taxon>
        <taxon>Satyrinae</taxon>
        <taxon>Satyrini</taxon>
        <taxon>Parargina</taxon>
        <taxon>Pararge</taxon>
    </lineage>
</organism>
<protein>
    <submittedName>
        <fullName evidence="2">Jg4547 protein</fullName>
    </submittedName>
</protein>
<proteinExistence type="predicted"/>
<sequence length="86" mass="9305">MARAHVAYRCRPRRHPPVHLQRDTPAQPLPRRFAPIAPPAPRVLCSARRQANGSEGFSAIGANPRADAGSPGGPSSSMTQYQPILR</sequence>
<feature type="compositionally biased region" description="Basic residues" evidence="1">
    <location>
        <begin position="1"/>
        <end position="17"/>
    </location>
</feature>
<feature type="region of interest" description="Disordered" evidence="1">
    <location>
        <begin position="54"/>
        <end position="86"/>
    </location>
</feature>
<feature type="region of interest" description="Disordered" evidence="1">
    <location>
        <begin position="1"/>
        <end position="37"/>
    </location>
</feature>
<dbReference type="AlphaFoldDB" id="A0A8S4RTJ2"/>
<dbReference type="EMBL" id="CAKXAJ010025464">
    <property type="protein sequence ID" value="CAH2239858.1"/>
    <property type="molecule type" value="Genomic_DNA"/>
</dbReference>
<keyword evidence="3" id="KW-1185">Reference proteome</keyword>
<name>A0A8S4RTJ2_9NEOP</name>